<dbReference type="GO" id="GO:0005737">
    <property type="term" value="C:cytoplasm"/>
    <property type="evidence" value="ECO:0007669"/>
    <property type="project" value="TreeGrafter"/>
</dbReference>
<name>A0A4P9X1W8_9FUNG</name>
<dbReference type="OrthoDB" id="430522at2759"/>
<feature type="compositionally biased region" description="Acidic residues" evidence="9">
    <location>
        <begin position="546"/>
        <end position="573"/>
    </location>
</feature>
<evidence type="ECO:0000256" key="4">
    <source>
        <dbReference type="ARBA" id="ARBA00022896"/>
    </source>
</evidence>
<dbReference type="EMBL" id="ML014332">
    <property type="protein sequence ID" value="RKO99003.1"/>
    <property type="molecule type" value="Genomic_DNA"/>
</dbReference>
<dbReference type="PANTHER" id="PTHR12117:SF0">
    <property type="entry name" value="PROLYL 3-HYDROXYLASE OGFOD1"/>
    <property type="match status" value="1"/>
</dbReference>
<dbReference type="GO" id="GO:0006449">
    <property type="term" value="P:regulation of translational termination"/>
    <property type="evidence" value="ECO:0007669"/>
    <property type="project" value="TreeGrafter"/>
</dbReference>
<feature type="region of interest" description="Disordered" evidence="9">
    <location>
        <begin position="1"/>
        <end position="35"/>
    </location>
</feature>
<dbReference type="InterPro" id="IPR019601">
    <property type="entry name" value="Oxoglutarate/Fe-dep_Oase_C"/>
</dbReference>
<dbReference type="InterPro" id="IPR051842">
    <property type="entry name" value="uS12_prolyl_hydroxylase"/>
</dbReference>
<dbReference type="Pfam" id="PF13661">
    <property type="entry name" value="2OG-FeII_Oxy_4"/>
    <property type="match status" value="1"/>
</dbReference>
<feature type="region of interest" description="Disordered" evidence="9">
    <location>
        <begin position="545"/>
        <end position="610"/>
    </location>
</feature>
<dbReference type="SMART" id="SM00702">
    <property type="entry name" value="P4Hc"/>
    <property type="match status" value="1"/>
</dbReference>
<evidence type="ECO:0000256" key="5">
    <source>
        <dbReference type="ARBA" id="ARBA00022964"/>
    </source>
</evidence>
<keyword evidence="6" id="KW-0560">Oxidoreductase</keyword>
<dbReference type="GO" id="GO:0005506">
    <property type="term" value="F:iron ion binding"/>
    <property type="evidence" value="ECO:0007669"/>
    <property type="project" value="InterPro"/>
</dbReference>
<dbReference type="AlphaFoldDB" id="A0A4P9X1W8"/>
<dbReference type="STRING" id="1555241.A0A4P9X1W8"/>
<keyword evidence="4" id="KW-0847">Vitamin C</keyword>
<dbReference type="InterPro" id="IPR006620">
    <property type="entry name" value="Pro_4_hyd_alph"/>
</dbReference>
<keyword evidence="3" id="KW-0479">Metal-binding</keyword>
<protein>
    <recommendedName>
        <fullName evidence="10">Fe2OG dioxygenase domain-containing protein</fullName>
    </recommendedName>
</protein>
<evidence type="ECO:0000313" key="11">
    <source>
        <dbReference type="EMBL" id="RKO99003.1"/>
    </source>
</evidence>
<dbReference type="InterPro" id="IPR039558">
    <property type="entry name" value="TPA1/OFD1_N"/>
</dbReference>
<dbReference type="Pfam" id="PF10637">
    <property type="entry name" value="Ofd1_CTDD"/>
    <property type="match status" value="1"/>
</dbReference>
<evidence type="ECO:0000256" key="2">
    <source>
        <dbReference type="ARBA" id="ARBA00007443"/>
    </source>
</evidence>
<evidence type="ECO:0000256" key="9">
    <source>
        <dbReference type="SAM" id="MobiDB-lite"/>
    </source>
</evidence>
<dbReference type="Proteomes" id="UP000274922">
    <property type="component" value="Unassembled WGS sequence"/>
</dbReference>
<feature type="domain" description="Fe2OG dioxygenase" evidence="10">
    <location>
        <begin position="167"/>
        <end position="289"/>
    </location>
</feature>
<comment type="cofactor">
    <cofactor evidence="1">
        <name>L-ascorbate</name>
        <dbReference type="ChEBI" id="CHEBI:38290"/>
    </cofactor>
</comment>
<dbReference type="GO" id="GO:0031543">
    <property type="term" value="F:peptidyl-proline dioxygenase activity"/>
    <property type="evidence" value="ECO:0007669"/>
    <property type="project" value="UniProtKB-ARBA"/>
</dbReference>
<evidence type="ECO:0000259" key="10">
    <source>
        <dbReference type="PROSITE" id="PS51471"/>
    </source>
</evidence>
<evidence type="ECO:0000256" key="3">
    <source>
        <dbReference type="ARBA" id="ARBA00022723"/>
    </source>
</evidence>
<keyword evidence="7" id="KW-0408">Iron</keyword>
<feature type="compositionally biased region" description="Basic and acidic residues" evidence="9">
    <location>
        <begin position="1"/>
        <end position="11"/>
    </location>
</feature>
<dbReference type="PROSITE" id="PS51471">
    <property type="entry name" value="FE2OG_OXY"/>
    <property type="match status" value="1"/>
</dbReference>
<comment type="catalytic activity">
    <reaction evidence="8">
        <text>[ribosomal protein uS12]-L-proline + 2-oxoglutarate + O2 = [ribosomal protein uS12]-(3S)-3-hydroxy-L-proline + succinate + CO2</text>
        <dbReference type="Rhea" id="RHEA:54156"/>
        <dbReference type="Rhea" id="RHEA-COMP:13816"/>
        <dbReference type="Rhea" id="RHEA-COMP:13818"/>
        <dbReference type="ChEBI" id="CHEBI:15379"/>
        <dbReference type="ChEBI" id="CHEBI:16526"/>
        <dbReference type="ChEBI" id="CHEBI:16810"/>
        <dbReference type="ChEBI" id="CHEBI:30031"/>
        <dbReference type="ChEBI" id="CHEBI:50342"/>
        <dbReference type="ChEBI" id="CHEBI:85428"/>
    </reaction>
</comment>
<feature type="compositionally biased region" description="Acidic residues" evidence="9">
    <location>
        <begin position="580"/>
        <end position="595"/>
    </location>
</feature>
<organism evidence="11 12">
    <name type="scientific">Caulochytrium protostelioides</name>
    <dbReference type="NCBI Taxonomy" id="1555241"/>
    <lineage>
        <taxon>Eukaryota</taxon>
        <taxon>Fungi</taxon>
        <taxon>Fungi incertae sedis</taxon>
        <taxon>Chytridiomycota</taxon>
        <taxon>Chytridiomycota incertae sedis</taxon>
        <taxon>Chytridiomycetes</taxon>
        <taxon>Caulochytriales</taxon>
        <taxon>Caulochytriaceae</taxon>
        <taxon>Caulochytrium</taxon>
    </lineage>
</organism>
<evidence type="ECO:0000256" key="6">
    <source>
        <dbReference type="ARBA" id="ARBA00023002"/>
    </source>
</evidence>
<gene>
    <name evidence="11" type="ORF">CXG81DRAFT_28212</name>
</gene>
<dbReference type="GO" id="GO:0031418">
    <property type="term" value="F:L-ascorbic acid binding"/>
    <property type="evidence" value="ECO:0007669"/>
    <property type="project" value="UniProtKB-KW"/>
</dbReference>
<proteinExistence type="inferred from homology"/>
<reference evidence="12" key="1">
    <citation type="journal article" date="2018" name="Nat. Microbiol.">
        <title>Leveraging single-cell genomics to expand the fungal tree of life.</title>
        <authorList>
            <person name="Ahrendt S.R."/>
            <person name="Quandt C.A."/>
            <person name="Ciobanu D."/>
            <person name="Clum A."/>
            <person name="Salamov A."/>
            <person name="Andreopoulos B."/>
            <person name="Cheng J.F."/>
            <person name="Woyke T."/>
            <person name="Pelin A."/>
            <person name="Henrissat B."/>
            <person name="Reynolds N.K."/>
            <person name="Benny G.L."/>
            <person name="Smith M.E."/>
            <person name="James T.Y."/>
            <person name="Grigoriev I.V."/>
        </authorList>
    </citation>
    <scope>NUCLEOTIDE SEQUENCE [LARGE SCALE GENOMIC DNA]</scope>
    <source>
        <strain evidence="12">ATCC 52028</strain>
    </source>
</reference>
<feature type="compositionally biased region" description="Low complexity" evidence="9">
    <location>
        <begin position="12"/>
        <end position="21"/>
    </location>
</feature>
<evidence type="ECO:0000256" key="1">
    <source>
        <dbReference type="ARBA" id="ARBA00001961"/>
    </source>
</evidence>
<sequence length="610" mass="65304">MAKTAMDDRDAVTATAAGPAAKRVKTEAKPQADAETGADAWLAPITPAVRRAAKAFFQTSAAAAAPAEAWAAGEPRSYVSPDGRVTVDGVCFNHVELTGLFGEPLLAAAQAAVVALAQELKLNDLYHFFQTPHLQTATDPAIREICDRLYSPAFLQLIQDLTGITLTAQMDLSGHRYPPGGHLLCHDDDIVENAAQRRRIAFILYLVDADWSAAHGGALTMYEADAAGQPTPRAPKRIQPRRGLLAFFEVGNTSYHEVAEVLVPPAAAAAAGGAARALSRVSISGWFYSQDAAPRDRHRERHAQWLADWFNPAYRGGAAHPSTQQIVQHFHQEGTITLHDVVNGVTEENDSATPPAPWLDAATLAALVPAPLPISKGRYLRMPPLTKPLHASLTRLEQLQALSTTPCFRGWLSDLSGLTLGPLPVIHEVRVFRPGDYELVHDHYPDAQGLEVILCLQSNTANLPVKQVNPEQGGDVSNDDDDDDAGVPGTMFWLAEDADEPLATISPVSGSLTMVVKDAGVSSFVKYVTQPCQPRIDLHMVWPVISDDDDDDDDSGSEKDQEDNDDDGLDGDEAASPAGSEDDGASNDGEPDDSDDGGRLSASLPPSEEA</sequence>
<feature type="region of interest" description="Disordered" evidence="9">
    <location>
        <begin position="465"/>
        <end position="488"/>
    </location>
</feature>
<dbReference type="PANTHER" id="PTHR12117">
    <property type="entry name" value="HISTONE ACETYLTRANSFERASE COMPLEX"/>
    <property type="match status" value="1"/>
</dbReference>
<keyword evidence="5" id="KW-0223">Dioxygenase</keyword>
<evidence type="ECO:0000256" key="8">
    <source>
        <dbReference type="ARBA" id="ARBA00047444"/>
    </source>
</evidence>
<dbReference type="InterPro" id="IPR005123">
    <property type="entry name" value="Oxoglu/Fe-dep_dioxygenase_dom"/>
</dbReference>
<accession>A0A4P9X1W8</accession>
<dbReference type="Gene3D" id="2.60.120.620">
    <property type="entry name" value="q2cbj1_9rhob like domain"/>
    <property type="match status" value="2"/>
</dbReference>
<keyword evidence="12" id="KW-1185">Reference proteome</keyword>
<evidence type="ECO:0000256" key="7">
    <source>
        <dbReference type="ARBA" id="ARBA00023004"/>
    </source>
</evidence>
<evidence type="ECO:0000313" key="12">
    <source>
        <dbReference type="Proteomes" id="UP000274922"/>
    </source>
</evidence>
<comment type="similarity">
    <text evidence="2">Belongs to the TPA1 family.</text>
</comment>